<name>A0ABR5AFC9_9BACL</name>
<keyword evidence="1" id="KW-0812">Transmembrane</keyword>
<feature type="transmembrane region" description="Helical" evidence="1">
    <location>
        <begin position="77"/>
        <end position="95"/>
    </location>
</feature>
<keyword evidence="1" id="KW-0472">Membrane</keyword>
<keyword evidence="3" id="KW-1185">Reference proteome</keyword>
<protein>
    <submittedName>
        <fullName evidence="2">Uncharacterized protein</fullName>
    </submittedName>
</protein>
<accession>A0ABR5AFC9</accession>
<gene>
    <name evidence="2" type="ORF">SD70_18575</name>
</gene>
<feature type="transmembrane region" description="Helical" evidence="1">
    <location>
        <begin position="30"/>
        <end position="48"/>
    </location>
</feature>
<sequence length="102" mass="11222">MGICASIASMLLWVVFVFLNPYSHRWEPDAAITTFILLFLPACIALAAVAASKRAFMAVAFIWSFPGSLYTAMTPSIFALFGVTSLAYLFTFVLMRSQSKLP</sequence>
<feature type="transmembrane region" description="Helical" evidence="1">
    <location>
        <begin position="7"/>
        <end position="24"/>
    </location>
</feature>
<comment type="caution">
    <text evidence="2">The sequence shown here is derived from an EMBL/GenBank/DDBJ whole genome shotgun (WGS) entry which is preliminary data.</text>
</comment>
<keyword evidence="1" id="KW-1133">Transmembrane helix</keyword>
<dbReference type="EMBL" id="JXAK01000033">
    <property type="protein sequence ID" value="KIL39681.1"/>
    <property type="molecule type" value="Genomic_DNA"/>
</dbReference>
<reference evidence="2 3" key="1">
    <citation type="submission" date="2014-12" db="EMBL/GenBank/DDBJ databases">
        <title>Draft genome sequence of Paenibacillus kamchatkensis strain B-2647.</title>
        <authorList>
            <person name="Karlyshev A.V."/>
            <person name="Kudryashova E.B."/>
        </authorList>
    </citation>
    <scope>NUCLEOTIDE SEQUENCE [LARGE SCALE GENOMIC DNA]</scope>
    <source>
        <strain evidence="2 3">VKM B-2647</strain>
    </source>
</reference>
<evidence type="ECO:0000313" key="2">
    <source>
        <dbReference type="EMBL" id="KIL39681.1"/>
    </source>
</evidence>
<dbReference type="Proteomes" id="UP000031967">
    <property type="component" value="Unassembled WGS sequence"/>
</dbReference>
<evidence type="ECO:0000256" key="1">
    <source>
        <dbReference type="SAM" id="Phobius"/>
    </source>
</evidence>
<proteinExistence type="predicted"/>
<organism evidence="2 3">
    <name type="scientific">Gordoniibacillus kamchatkensis</name>
    <dbReference type="NCBI Taxonomy" id="1590651"/>
    <lineage>
        <taxon>Bacteria</taxon>
        <taxon>Bacillati</taxon>
        <taxon>Bacillota</taxon>
        <taxon>Bacilli</taxon>
        <taxon>Bacillales</taxon>
        <taxon>Paenibacillaceae</taxon>
        <taxon>Gordoniibacillus</taxon>
    </lineage>
</organism>
<evidence type="ECO:0000313" key="3">
    <source>
        <dbReference type="Proteomes" id="UP000031967"/>
    </source>
</evidence>